<dbReference type="Pfam" id="PF07589">
    <property type="entry name" value="PEP-CTERM"/>
    <property type="match status" value="1"/>
</dbReference>
<accession>A0A956LXA5</accession>
<evidence type="ECO:0000256" key="1">
    <source>
        <dbReference type="SAM" id="SignalP"/>
    </source>
</evidence>
<dbReference type="EMBL" id="JAGQHR010000058">
    <property type="protein sequence ID" value="MCA9726707.1"/>
    <property type="molecule type" value="Genomic_DNA"/>
</dbReference>
<proteinExistence type="predicted"/>
<dbReference type="Proteomes" id="UP000697710">
    <property type="component" value="Unassembled WGS sequence"/>
</dbReference>
<dbReference type="NCBIfam" id="TIGR02595">
    <property type="entry name" value="PEP_CTERM"/>
    <property type="match status" value="1"/>
</dbReference>
<feature type="domain" description="Ice-binding protein C-terminal" evidence="2">
    <location>
        <begin position="227"/>
        <end position="251"/>
    </location>
</feature>
<sequence length="257" mass="27001">MKRIEKSLVALALVGIAAGIAGPAHASLFLDSWGVSYGSWAPNSAAPNGGMAYVVEDWTGGNGGYLDPGWGGDAYDAEAAYMATDGQYLYVAVVTGFPLSGRWDGGRYYAAGDLAIDVNNDRANQHGYDHAVDVSQGGALRSGNLVWQDPDTGGGQAWGGVSDPLRVTSWNNSASTQFSYASWQGRYAIEAIIDLDDLGGNADSYAMHWTMGCGNDAVDLDFAPTNPVPEPASLLLFGGGLGLVGLVRRRRRQGEDA</sequence>
<name>A0A956LXA5_UNCEI</name>
<evidence type="ECO:0000259" key="2">
    <source>
        <dbReference type="Pfam" id="PF07589"/>
    </source>
</evidence>
<reference evidence="3" key="1">
    <citation type="submission" date="2020-04" db="EMBL/GenBank/DDBJ databases">
        <authorList>
            <person name="Zhang T."/>
        </authorList>
    </citation>
    <scope>NUCLEOTIDE SEQUENCE</scope>
    <source>
        <strain evidence="3">HKST-UBA01</strain>
    </source>
</reference>
<keyword evidence="1" id="KW-0732">Signal</keyword>
<feature type="signal peptide" evidence="1">
    <location>
        <begin position="1"/>
        <end position="26"/>
    </location>
</feature>
<feature type="chain" id="PRO_5037315785" evidence="1">
    <location>
        <begin position="27"/>
        <end position="257"/>
    </location>
</feature>
<gene>
    <name evidence="3" type="ORF">KC729_03425</name>
</gene>
<evidence type="ECO:0000313" key="4">
    <source>
        <dbReference type="Proteomes" id="UP000697710"/>
    </source>
</evidence>
<dbReference type="InterPro" id="IPR013424">
    <property type="entry name" value="Ice-binding_C"/>
</dbReference>
<organism evidence="3 4">
    <name type="scientific">Eiseniibacteriota bacterium</name>
    <dbReference type="NCBI Taxonomy" id="2212470"/>
    <lineage>
        <taxon>Bacteria</taxon>
        <taxon>Candidatus Eiseniibacteriota</taxon>
    </lineage>
</organism>
<evidence type="ECO:0000313" key="3">
    <source>
        <dbReference type="EMBL" id="MCA9726707.1"/>
    </source>
</evidence>
<dbReference type="AlphaFoldDB" id="A0A956LXA5"/>
<comment type="caution">
    <text evidence="3">The sequence shown here is derived from an EMBL/GenBank/DDBJ whole genome shotgun (WGS) entry which is preliminary data.</text>
</comment>
<protein>
    <submittedName>
        <fullName evidence="3">PEP-CTERM sorting domain-containing protein</fullName>
    </submittedName>
</protein>
<reference evidence="3" key="2">
    <citation type="journal article" date="2021" name="Microbiome">
        <title>Successional dynamics and alternative stable states in a saline activated sludge microbial community over 9 years.</title>
        <authorList>
            <person name="Wang Y."/>
            <person name="Ye J."/>
            <person name="Ju F."/>
            <person name="Liu L."/>
            <person name="Boyd J.A."/>
            <person name="Deng Y."/>
            <person name="Parks D.H."/>
            <person name="Jiang X."/>
            <person name="Yin X."/>
            <person name="Woodcroft B.J."/>
            <person name="Tyson G.W."/>
            <person name="Hugenholtz P."/>
            <person name="Polz M.F."/>
            <person name="Zhang T."/>
        </authorList>
    </citation>
    <scope>NUCLEOTIDE SEQUENCE</scope>
    <source>
        <strain evidence="3">HKST-UBA01</strain>
    </source>
</reference>